<evidence type="ECO:0000313" key="2">
    <source>
        <dbReference type="EMBL" id="GIY57296.1"/>
    </source>
</evidence>
<dbReference type="AlphaFoldDB" id="A0AAV4UHH9"/>
<dbReference type="Proteomes" id="UP001054945">
    <property type="component" value="Unassembled WGS sequence"/>
</dbReference>
<reference evidence="2 3" key="1">
    <citation type="submission" date="2021-06" db="EMBL/GenBank/DDBJ databases">
        <title>Caerostris extrusa draft genome.</title>
        <authorList>
            <person name="Kono N."/>
            <person name="Arakawa K."/>
        </authorList>
    </citation>
    <scope>NUCLEOTIDE SEQUENCE [LARGE SCALE GENOMIC DNA]</scope>
</reference>
<name>A0AAV4UHH9_CAEEX</name>
<feature type="transmembrane region" description="Helical" evidence="1">
    <location>
        <begin position="64"/>
        <end position="86"/>
    </location>
</feature>
<accession>A0AAV4UHH9</accession>
<evidence type="ECO:0000313" key="3">
    <source>
        <dbReference type="Proteomes" id="UP001054945"/>
    </source>
</evidence>
<keyword evidence="1" id="KW-1133">Transmembrane helix</keyword>
<evidence type="ECO:0000256" key="1">
    <source>
        <dbReference type="SAM" id="Phobius"/>
    </source>
</evidence>
<comment type="caution">
    <text evidence="2">The sequence shown here is derived from an EMBL/GenBank/DDBJ whole genome shotgun (WGS) entry which is preliminary data.</text>
</comment>
<keyword evidence="1" id="KW-0472">Membrane</keyword>
<gene>
    <name evidence="2" type="ORF">CEXT_526131</name>
</gene>
<proteinExistence type="predicted"/>
<keyword evidence="3" id="KW-1185">Reference proteome</keyword>
<keyword evidence="1" id="KW-0812">Transmembrane</keyword>
<dbReference type="EMBL" id="BPLR01012879">
    <property type="protein sequence ID" value="GIY57296.1"/>
    <property type="molecule type" value="Genomic_DNA"/>
</dbReference>
<organism evidence="2 3">
    <name type="scientific">Caerostris extrusa</name>
    <name type="common">Bark spider</name>
    <name type="synonym">Caerostris bankana</name>
    <dbReference type="NCBI Taxonomy" id="172846"/>
    <lineage>
        <taxon>Eukaryota</taxon>
        <taxon>Metazoa</taxon>
        <taxon>Ecdysozoa</taxon>
        <taxon>Arthropoda</taxon>
        <taxon>Chelicerata</taxon>
        <taxon>Arachnida</taxon>
        <taxon>Araneae</taxon>
        <taxon>Araneomorphae</taxon>
        <taxon>Entelegynae</taxon>
        <taxon>Araneoidea</taxon>
        <taxon>Araneidae</taxon>
        <taxon>Caerostris</taxon>
    </lineage>
</organism>
<protein>
    <submittedName>
        <fullName evidence="2">Uncharacterized protein</fullName>
    </submittedName>
</protein>
<sequence>MALRLESLKTLVLREGSGVALNISQISVIHRAFQAGKHLHVDRQRYQQKQREKYSTEESYSNTLAGGVFGILNFIIYGFSATWFFIYHRNKERQEDSEADEVVEPREFQT</sequence>